<dbReference type="InterPro" id="IPR003029">
    <property type="entry name" value="S1_domain"/>
</dbReference>
<dbReference type="InterPro" id="IPR036860">
    <property type="entry name" value="SH2_dom_sf"/>
</dbReference>
<dbReference type="Gene3D" id="3.30.505.10">
    <property type="entry name" value="SH2 domain"/>
    <property type="match status" value="2"/>
</dbReference>
<dbReference type="SMART" id="SM00316">
    <property type="entry name" value="S1"/>
    <property type="match status" value="1"/>
</dbReference>
<dbReference type="SUPFAM" id="SSF55550">
    <property type="entry name" value="SH2 domain"/>
    <property type="match status" value="1"/>
</dbReference>
<protein>
    <recommendedName>
        <fullName evidence="1">S1 motif domain-containing protein</fullName>
    </recommendedName>
</protein>
<dbReference type="SUPFAM" id="SSF47781">
    <property type="entry name" value="RuvA domain 2-like"/>
    <property type="match status" value="1"/>
</dbReference>
<dbReference type="InterPro" id="IPR017072">
    <property type="entry name" value="TF_Spt6"/>
</dbReference>
<dbReference type="Gene3D" id="1.10.10.2740">
    <property type="entry name" value="Spt6, Death-like domain"/>
    <property type="match status" value="1"/>
</dbReference>
<sequence length="495" mass="57342">MIATLCGVKNEIVSWKFYPLEKFLTSDEKLEIIEWVMTNITNQVGIDINLAIRHDWLLAPLQFVSCDDPIFVDTVGNILDRTRIHPESYYLAEELARVVHESILENPDANVNQENAEGQHYIKMELLHPFEDPRRPYNEPSQDEEYYMITGEIGNVLVEGRRVQASFRHVQRQQAFCMLDSGMTGVLCKEDFADDAENIFLTDKLREGDVLTCKIMLIDKSRCRVNLTCKASEMKNDDNQSFHEMDPYYCQESVTLPNQVEMVHKKELENKHFMPRMVCHPHFQNLTAHQAKEFLADKDVGEYIFHPISRGPCYLTLSLKIFGGLYVHKDIVEGGKNHDMKSLLGLGKTLKIGEEIFEGIDKVIGDYVNPLLVNLKAMINFRKFKKGSKAEVDDELLKLEKGEYPKRISYGFGISHEHPGTFILSYIRSTNPLHEFIGMHPKGFKFRKQIFENLEQLVTYFQNHINDAPLKFRESTFGGKNRRTFHLIYLFDLAF</sequence>
<dbReference type="PANTHER" id="PTHR10145">
    <property type="entry name" value="TRANSCRIPTION ELONGATION FACTOR SPT6"/>
    <property type="match status" value="1"/>
</dbReference>
<organism evidence="2 3">
    <name type="scientific">Crotalaria pallida</name>
    <name type="common">Smooth rattlebox</name>
    <name type="synonym">Crotalaria striata</name>
    <dbReference type="NCBI Taxonomy" id="3830"/>
    <lineage>
        <taxon>Eukaryota</taxon>
        <taxon>Viridiplantae</taxon>
        <taxon>Streptophyta</taxon>
        <taxon>Embryophyta</taxon>
        <taxon>Tracheophyta</taxon>
        <taxon>Spermatophyta</taxon>
        <taxon>Magnoliopsida</taxon>
        <taxon>eudicotyledons</taxon>
        <taxon>Gunneridae</taxon>
        <taxon>Pentapetalae</taxon>
        <taxon>rosids</taxon>
        <taxon>fabids</taxon>
        <taxon>Fabales</taxon>
        <taxon>Fabaceae</taxon>
        <taxon>Papilionoideae</taxon>
        <taxon>50 kb inversion clade</taxon>
        <taxon>genistoids sensu lato</taxon>
        <taxon>core genistoids</taxon>
        <taxon>Crotalarieae</taxon>
        <taxon>Crotalaria</taxon>
    </lineage>
</organism>
<keyword evidence="3" id="KW-1185">Reference proteome</keyword>
<dbReference type="SUPFAM" id="SSF50249">
    <property type="entry name" value="Nucleic acid-binding proteins"/>
    <property type="match status" value="1"/>
</dbReference>
<dbReference type="GO" id="GO:0034728">
    <property type="term" value="P:nucleosome organization"/>
    <property type="evidence" value="ECO:0007669"/>
    <property type="project" value="TreeGrafter"/>
</dbReference>
<dbReference type="PANTHER" id="PTHR10145:SF6">
    <property type="entry name" value="TRANSCRIPTION ELONGATION FACTOR SPT6"/>
    <property type="match status" value="1"/>
</dbReference>
<dbReference type="Pfam" id="PF14633">
    <property type="entry name" value="SH2_2"/>
    <property type="match status" value="1"/>
</dbReference>
<dbReference type="AlphaFoldDB" id="A0AAN9EFH6"/>
<dbReference type="Pfam" id="PF14635">
    <property type="entry name" value="HHH_7"/>
    <property type="match status" value="1"/>
</dbReference>
<dbReference type="InterPro" id="IPR035019">
    <property type="entry name" value="Spt6_SH2_N"/>
</dbReference>
<gene>
    <name evidence="2" type="ORF">RIF29_29985</name>
</gene>
<feature type="domain" description="S1 motif" evidence="1">
    <location>
        <begin position="160"/>
        <end position="230"/>
    </location>
</feature>
<dbReference type="InterPro" id="IPR041692">
    <property type="entry name" value="HHH_9"/>
</dbReference>
<dbReference type="EMBL" id="JAYWIO010000006">
    <property type="protein sequence ID" value="KAK7256532.1"/>
    <property type="molecule type" value="Genomic_DNA"/>
</dbReference>
<dbReference type="GO" id="GO:0140673">
    <property type="term" value="P:transcription elongation-coupled chromatin remodeling"/>
    <property type="evidence" value="ECO:0007669"/>
    <property type="project" value="InterPro"/>
</dbReference>
<dbReference type="GO" id="GO:0008023">
    <property type="term" value="C:transcription elongation factor complex"/>
    <property type="evidence" value="ECO:0007669"/>
    <property type="project" value="TreeGrafter"/>
</dbReference>
<dbReference type="CDD" id="cd09928">
    <property type="entry name" value="SH2_Cterm_SPT6_like"/>
    <property type="match status" value="1"/>
</dbReference>
<dbReference type="InterPro" id="IPR035018">
    <property type="entry name" value="Spt6_SH2_C"/>
</dbReference>
<name>A0AAN9EFH6_CROPI</name>
<dbReference type="InterPro" id="IPR042066">
    <property type="entry name" value="Spt6_death-like"/>
</dbReference>
<evidence type="ECO:0000259" key="1">
    <source>
        <dbReference type="PROSITE" id="PS50126"/>
    </source>
</evidence>
<dbReference type="InterPro" id="IPR010994">
    <property type="entry name" value="RuvA_2-like"/>
</dbReference>
<dbReference type="GO" id="GO:0031491">
    <property type="term" value="F:nucleosome binding"/>
    <property type="evidence" value="ECO:0007669"/>
    <property type="project" value="TreeGrafter"/>
</dbReference>
<accession>A0AAN9EFH6</accession>
<dbReference type="Gene3D" id="2.40.50.140">
    <property type="entry name" value="Nucleic acid-binding proteins"/>
    <property type="match status" value="1"/>
</dbReference>
<dbReference type="Proteomes" id="UP001372338">
    <property type="component" value="Unassembled WGS sequence"/>
</dbReference>
<dbReference type="PROSITE" id="PS50126">
    <property type="entry name" value="S1"/>
    <property type="match status" value="1"/>
</dbReference>
<evidence type="ECO:0000313" key="3">
    <source>
        <dbReference type="Proteomes" id="UP001372338"/>
    </source>
</evidence>
<dbReference type="FunFam" id="3.30.505.10:FF:000050">
    <property type="entry name" value="Transcription elongation factor spt6"/>
    <property type="match status" value="1"/>
</dbReference>
<dbReference type="GO" id="GO:0042393">
    <property type="term" value="F:histone binding"/>
    <property type="evidence" value="ECO:0007669"/>
    <property type="project" value="TreeGrafter"/>
</dbReference>
<dbReference type="InterPro" id="IPR035420">
    <property type="entry name" value="Spt6_SH2"/>
</dbReference>
<dbReference type="InterPro" id="IPR012340">
    <property type="entry name" value="NA-bd_OB-fold"/>
</dbReference>
<comment type="caution">
    <text evidence="2">The sequence shown here is derived from an EMBL/GenBank/DDBJ whole genome shotgun (WGS) entry which is preliminary data.</text>
</comment>
<evidence type="ECO:0000313" key="2">
    <source>
        <dbReference type="EMBL" id="KAK7256532.1"/>
    </source>
</evidence>
<dbReference type="GO" id="GO:0003676">
    <property type="term" value="F:nucleic acid binding"/>
    <property type="evidence" value="ECO:0007669"/>
    <property type="project" value="InterPro"/>
</dbReference>
<proteinExistence type="predicted"/>
<dbReference type="CDD" id="cd09918">
    <property type="entry name" value="SH2_Nterm_SPT6_like"/>
    <property type="match status" value="1"/>
</dbReference>
<dbReference type="InterPro" id="IPR032706">
    <property type="entry name" value="Spt6_HHH"/>
</dbReference>
<reference evidence="2 3" key="1">
    <citation type="submission" date="2024-01" db="EMBL/GenBank/DDBJ databases">
        <title>The genomes of 5 underutilized Papilionoideae crops provide insights into root nodulation and disease resistanc.</title>
        <authorList>
            <person name="Yuan L."/>
        </authorList>
    </citation>
    <scope>NUCLEOTIDE SEQUENCE [LARGE SCALE GENOMIC DNA]</scope>
    <source>
        <strain evidence="2">ZHUSHIDOU_FW_LH</strain>
        <tissue evidence="2">Leaf</tissue>
    </source>
</reference>
<dbReference type="Pfam" id="PF17674">
    <property type="entry name" value="HHH_9"/>
    <property type="match status" value="1"/>
</dbReference>